<reference evidence="2 3" key="1">
    <citation type="submission" date="2017-12" db="EMBL/GenBank/DDBJ databases">
        <authorList>
            <person name="Hurst M.R.H."/>
        </authorList>
    </citation>
    <scope>NUCLEOTIDE SEQUENCE [LARGE SCALE GENOMIC DNA]</scope>
    <source>
        <strain evidence="2 3">SY-3-19</strain>
    </source>
</reference>
<feature type="domain" description="Glycosyltransferase 61 catalytic" evidence="1">
    <location>
        <begin position="155"/>
        <end position="309"/>
    </location>
</feature>
<organism evidence="2 3">
    <name type="scientific">Hyphococcus luteus</name>
    <dbReference type="NCBI Taxonomy" id="2058213"/>
    <lineage>
        <taxon>Bacteria</taxon>
        <taxon>Pseudomonadati</taxon>
        <taxon>Pseudomonadota</taxon>
        <taxon>Alphaproteobacteria</taxon>
        <taxon>Parvularculales</taxon>
        <taxon>Parvularculaceae</taxon>
        <taxon>Hyphococcus</taxon>
    </lineage>
</organism>
<dbReference type="OrthoDB" id="6935590at2"/>
<gene>
    <name evidence="2" type="ORF">CW354_21080</name>
</gene>
<protein>
    <recommendedName>
        <fullName evidence="1">Glycosyltransferase 61 catalytic domain-containing protein</fullName>
    </recommendedName>
</protein>
<sequence length="377" mass="42276">MGGSTLQGLGRRRLETASMNPMIRLRPYTNAAMKRLRRPPAFVESATQSIILEPEMKMTHRPPLLINGEMDRVTGFSPGDTFDRAKALIFGGEVTKAPLIRYEFKNILVYPTGLSTEAANYMRSLSLPHRELMSGKLTRLPKALSTHTSVSVRYFGHWLGDSCPTALLKEEDEALLMTNKDEWPHTAEYSHLFGLTPEAPGVYHVETLSWVHDIGQGENRARRCRELRRRLRAHDDLKEEKAGGGLVYLRRGLSGVRREIAHEDELIARLAAKGFKILDITGLSARDLLRQALDAEICVTIDGSHMDHAHYFLKEHGLLLVIQPSDRFCLAPLERADAFGLNTAFIVADASPDGYVVDADKILRTIDLWRKQKAATA</sequence>
<dbReference type="GO" id="GO:0016757">
    <property type="term" value="F:glycosyltransferase activity"/>
    <property type="evidence" value="ECO:0007669"/>
    <property type="project" value="InterPro"/>
</dbReference>
<dbReference type="AlphaFoldDB" id="A0A2S7JYW5"/>
<proteinExistence type="predicted"/>
<comment type="caution">
    <text evidence="2">The sequence shown here is derived from an EMBL/GenBank/DDBJ whole genome shotgun (WGS) entry which is preliminary data.</text>
</comment>
<dbReference type="Pfam" id="PF04577">
    <property type="entry name" value="Glyco_transf_61"/>
    <property type="match status" value="1"/>
</dbReference>
<keyword evidence="3" id="KW-1185">Reference proteome</keyword>
<evidence type="ECO:0000313" key="2">
    <source>
        <dbReference type="EMBL" id="PQA85441.1"/>
    </source>
</evidence>
<dbReference type="Proteomes" id="UP000239504">
    <property type="component" value="Unassembled WGS sequence"/>
</dbReference>
<dbReference type="EMBL" id="PJCH01000017">
    <property type="protein sequence ID" value="PQA85441.1"/>
    <property type="molecule type" value="Genomic_DNA"/>
</dbReference>
<name>A0A2S7JYW5_9PROT</name>
<accession>A0A2S7JYW5</accession>
<evidence type="ECO:0000259" key="1">
    <source>
        <dbReference type="Pfam" id="PF04577"/>
    </source>
</evidence>
<dbReference type="InterPro" id="IPR049625">
    <property type="entry name" value="Glyco_transf_61_cat"/>
</dbReference>
<evidence type="ECO:0000313" key="3">
    <source>
        <dbReference type="Proteomes" id="UP000239504"/>
    </source>
</evidence>